<organism evidence="3 4">
    <name type="scientific">Verticillium longisporum</name>
    <name type="common">Verticillium dahliae var. longisporum</name>
    <dbReference type="NCBI Taxonomy" id="100787"/>
    <lineage>
        <taxon>Eukaryota</taxon>
        <taxon>Fungi</taxon>
        <taxon>Dikarya</taxon>
        <taxon>Ascomycota</taxon>
        <taxon>Pezizomycotina</taxon>
        <taxon>Sordariomycetes</taxon>
        <taxon>Hypocreomycetidae</taxon>
        <taxon>Glomerellales</taxon>
        <taxon>Plectosphaerellaceae</taxon>
        <taxon>Verticillium</taxon>
    </lineage>
</organism>
<name>A0A0G4LKN9_VERLO</name>
<evidence type="ECO:0000313" key="3">
    <source>
        <dbReference type="EMBL" id="CRK22601.1"/>
    </source>
</evidence>
<protein>
    <recommendedName>
        <fullName evidence="2">Glycoside hydrolase 131 catalytic N-terminal domain-containing protein</fullName>
    </recommendedName>
</protein>
<dbReference type="Proteomes" id="UP000045706">
    <property type="component" value="Unassembled WGS sequence"/>
</dbReference>
<dbReference type="PANTHER" id="PTHR34612:SF2">
    <property type="entry name" value="GLYCOSIDE HYDROLASE 131 CATALYTIC N-TERMINAL DOMAIN-CONTAINING PROTEIN"/>
    <property type="match status" value="1"/>
</dbReference>
<evidence type="ECO:0000259" key="2">
    <source>
        <dbReference type="Pfam" id="PF18271"/>
    </source>
</evidence>
<gene>
    <name evidence="3" type="ORF">BN1723_012723</name>
</gene>
<dbReference type="PANTHER" id="PTHR34612">
    <property type="entry name" value="GH131_N DOMAIN-CONTAINING PROTEIN"/>
    <property type="match status" value="1"/>
</dbReference>
<sequence>AKPVTKCRQAAVTCPIVFDGRVPQTATVQDFDTAGGGGFNPFNPNFVKGNNLTWSEILLLPTITPASRFDAAKNTRPVEVTISDASIFMTQLGFRRAELHEFCQDLDNKVYQAALQSPYSSAAGSLDEPFVSERQPVFPVHGAYGASLVRTESRDSNASGYDETASIAHSCGSANDSFDFDRPQTSFVTPATSAGYSNKFFPASAPGPLGGPRPLSATSSPYLGGQLTTTSPVTSVKPRFGHSRTPMNDPPPGAVPYNIQGIFPRVSALSAGIAQSQVSPTEDAGQAYFQHWETQLTHDAHVGVHTNFVEFGDNSTGAHTNYSATQEPLLAWPASEPYGDVLEHDFGSVPSSNAHPLDHYPASAPDHNFAEPLFETQTSWIESPVPPRSHQSLLTVPPRTRRRASESQRPGPFSTGSEPIAIPGRSPSQTLHRYRPQNSPTQPHSPAAAEMFRPSRIFSAASLPLPRPTTSGGARGKRNGPMKAPAREAAKKTRTDRSICIACKQKKQGCMRPMESPNSSCVNCVKHASKRPGPCSRAFFDDIVSSGALNYISQRAIHHVSIDGSKRICKPLPEEFPLNEVIRTLQSVAGRFDLRVSQGGRSMYVLRLDQCRNYLSRLRDLYLQKGYEPNMSAFIDKELFQGRPRLDNWTSMIADCQASTKDDKVALLLALGNMPSRATYSYVPLPHRHAKQDPLSGRNIDPEAAHEEKYLVCAAHLARIIARKVEVEAYTHLQTRCHNANQLSDADLNRLLQNIGLLLVSLRWRHTWWGMLGDGTIQCEPYRGEYEVRVRELCEGLYFWFCSLRRRLPSSPADGSDKLSGVRSHYADTRNSVWDAFPGRDHESREGFNAWLDHGRALVIQAGAATTVHAGLGASLS</sequence>
<proteinExistence type="predicted"/>
<reference evidence="4" key="1">
    <citation type="submission" date="2015-05" db="EMBL/GenBank/DDBJ databases">
        <authorList>
            <person name="Fogelqvist Johan"/>
        </authorList>
    </citation>
    <scope>NUCLEOTIDE SEQUENCE [LARGE SCALE GENOMIC DNA]</scope>
</reference>
<feature type="compositionally biased region" description="Polar residues" evidence="1">
    <location>
        <begin position="426"/>
        <end position="444"/>
    </location>
</feature>
<dbReference type="InterPro" id="IPR041524">
    <property type="entry name" value="GH131_N"/>
</dbReference>
<dbReference type="AlphaFoldDB" id="A0A0G4LKN9"/>
<evidence type="ECO:0000256" key="1">
    <source>
        <dbReference type="SAM" id="MobiDB-lite"/>
    </source>
</evidence>
<dbReference type="Pfam" id="PF18271">
    <property type="entry name" value="GH131_N"/>
    <property type="match status" value="1"/>
</dbReference>
<dbReference type="EMBL" id="CVQI01013447">
    <property type="protein sequence ID" value="CRK22601.1"/>
    <property type="molecule type" value="Genomic_DNA"/>
</dbReference>
<evidence type="ECO:0000313" key="4">
    <source>
        <dbReference type="Proteomes" id="UP000045706"/>
    </source>
</evidence>
<feature type="region of interest" description="Disordered" evidence="1">
    <location>
        <begin position="381"/>
        <end position="492"/>
    </location>
</feature>
<accession>A0A0G4LKN9</accession>
<feature type="domain" description="Glycoside hydrolase 131 catalytic N-terminal" evidence="2">
    <location>
        <begin position="16"/>
        <end position="101"/>
    </location>
</feature>
<feature type="non-terminal residue" evidence="3">
    <location>
        <position position="1"/>
    </location>
</feature>
<feature type="region of interest" description="Disordered" evidence="1">
    <location>
        <begin position="226"/>
        <end position="251"/>
    </location>
</feature>
<dbReference type="Gene3D" id="2.60.120.1160">
    <property type="match status" value="1"/>
</dbReference>